<dbReference type="Pfam" id="PF07690">
    <property type="entry name" value="MFS_1"/>
    <property type="match status" value="1"/>
</dbReference>
<feature type="transmembrane region" description="Helical" evidence="6">
    <location>
        <begin position="31"/>
        <end position="54"/>
    </location>
</feature>
<dbReference type="CDD" id="cd06173">
    <property type="entry name" value="MFS_MefA_like"/>
    <property type="match status" value="1"/>
</dbReference>
<dbReference type="Proteomes" id="UP001500893">
    <property type="component" value="Unassembled WGS sequence"/>
</dbReference>
<gene>
    <name evidence="8" type="ORF">GCM10010521_12810</name>
</gene>
<name>A0ABP6MVR9_9ACTN</name>
<protein>
    <submittedName>
        <fullName evidence="8">MFS transporter</fullName>
    </submittedName>
</protein>
<dbReference type="PANTHER" id="PTHR23513:SF11">
    <property type="entry name" value="STAPHYLOFERRIN A TRANSPORTER"/>
    <property type="match status" value="1"/>
</dbReference>
<evidence type="ECO:0000256" key="3">
    <source>
        <dbReference type="ARBA" id="ARBA00022692"/>
    </source>
</evidence>
<feature type="transmembrane region" description="Helical" evidence="6">
    <location>
        <begin position="297"/>
        <end position="317"/>
    </location>
</feature>
<feature type="domain" description="Major facilitator superfamily (MFS) profile" evidence="7">
    <location>
        <begin position="22"/>
        <end position="411"/>
    </location>
</feature>
<evidence type="ECO:0000256" key="1">
    <source>
        <dbReference type="ARBA" id="ARBA00004651"/>
    </source>
</evidence>
<keyword evidence="5 6" id="KW-0472">Membrane</keyword>
<evidence type="ECO:0000256" key="2">
    <source>
        <dbReference type="ARBA" id="ARBA00022475"/>
    </source>
</evidence>
<dbReference type="PANTHER" id="PTHR23513">
    <property type="entry name" value="INTEGRAL MEMBRANE EFFLUX PROTEIN-RELATED"/>
    <property type="match status" value="1"/>
</dbReference>
<feature type="transmembrane region" description="Helical" evidence="6">
    <location>
        <begin position="268"/>
        <end position="290"/>
    </location>
</feature>
<feature type="transmembrane region" description="Helical" evidence="6">
    <location>
        <begin position="66"/>
        <end position="85"/>
    </location>
</feature>
<evidence type="ECO:0000256" key="6">
    <source>
        <dbReference type="SAM" id="Phobius"/>
    </source>
</evidence>
<evidence type="ECO:0000313" key="8">
    <source>
        <dbReference type="EMBL" id="GAA3127832.1"/>
    </source>
</evidence>
<organism evidence="8 9">
    <name type="scientific">Streptomyces rameus</name>
    <dbReference type="NCBI Taxonomy" id="68261"/>
    <lineage>
        <taxon>Bacteria</taxon>
        <taxon>Bacillati</taxon>
        <taxon>Actinomycetota</taxon>
        <taxon>Actinomycetes</taxon>
        <taxon>Kitasatosporales</taxon>
        <taxon>Streptomycetaceae</taxon>
        <taxon>Streptomyces</taxon>
    </lineage>
</organism>
<dbReference type="InterPro" id="IPR011701">
    <property type="entry name" value="MFS"/>
</dbReference>
<comment type="subcellular location">
    <subcellularLocation>
        <location evidence="1">Cell membrane</location>
        <topology evidence="1">Multi-pass membrane protein</topology>
    </subcellularLocation>
</comment>
<dbReference type="SUPFAM" id="SSF103473">
    <property type="entry name" value="MFS general substrate transporter"/>
    <property type="match status" value="1"/>
</dbReference>
<keyword evidence="3 6" id="KW-0812">Transmembrane</keyword>
<dbReference type="EMBL" id="BAAAVM010000013">
    <property type="protein sequence ID" value="GAA3127832.1"/>
    <property type="molecule type" value="Genomic_DNA"/>
</dbReference>
<evidence type="ECO:0000313" key="9">
    <source>
        <dbReference type="Proteomes" id="UP001500893"/>
    </source>
</evidence>
<keyword evidence="9" id="KW-1185">Reference proteome</keyword>
<reference evidence="9" key="1">
    <citation type="journal article" date="2019" name="Int. J. Syst. Evol. Microbiol.">
        <title>The Global Catalogue of Microorganisms (GCM) 10K type strain sequencing project: providing services to taxonomists for standard genome sequencing and annotation.</title>
        <authorList>
            <consortium name="The Broad Institute Genomics Platform"/>
            <consortium name="The Broad Institute Genome Sequencing Center for Infectious Disease"/>
            <person name="Wu L."/>
            <person name="Ma J."/>
        </authorList>
    </citation>
    <scope>NUCLEOTIDE SEQUENCE [LARGE SCALE GENOMIC DNA]</scope>
    <source>
        <strain evidence="9">JCM 11574</strain>
    </source>
</reference>
<evidence type="ECO:0000256" key="4">
    <source>
        <dbReference type="ARBA" id="ARBA00022989"/>
    </source>
</evidence>
<feature type="transmembrane region" description="Helical" evidence="6">
    <location>
        <begin position="234"/>
        <end position="256"/>
    </location>
</feature>
<dbReference type="InterPro" id="IPR020846">
    <property type="entry name" value="MFS_dom"/>
</dbReference>
<dbReference type="Gene3D" id="1.20.1250.20">
    <property type="entry name" value="MFS general substrate transporter like domains"/>
    <property type="match status" value="1"/>
</dbReference>
<feature type="transmembrane region" description="Helical" evidence="6">
    <location>
        <begin position="323"/>
        <end position="346"/>
    </location>
</feature>
<keyword evidence="4 6" id="KW-1133">Transmembrane helix</keyword>
<evidence type="ECO:0000256" key="5">
    <source>
        <dbReference type="ARBA" id="ARBA00023136"/>
    </source>
</evidence>
<evidence type="ECO:0000259" key="7">
    <source>
        <dbReference type="PROSITE" id="PS50850"/>
    </source>
</evidence>
<dbReference type="PROSITE" id="PS50850">
    <property type="entry name" value="MFS"/>
    <property type="match status" value="1"/>
</dbReference>
<feature type="transmembrane region" description="Helical" evidence="6">
    <location>
        <begin position="358"/>
        <end position="377"/>
    </location>
</feature>
<keyword evidence="2" id="KW-1003">Cell membrane</keyword>
<dbReference type="RefSeq" id="WP_345047865.1">
    <property type="nucleotide sequence ID" value="NZ_BAAAVM010000013.1"/>
</dbReference>
<proteinExistence type="predicted"/>
<dbReference type="InterPro" id="IPR036259">
    <property type="entry name" value="MFS_trans_sf"/>
</dbReference>
<sequence>MTLRTQPSAVSTPRTAAHRLRAVRHSRFRRFLVGQSTSLLGSGMNTIATSFAVLQLPGGGVDAVGVVMAARILAVLIVLVLGGVFTDRLGARAVMLTADLLRFASQGVLAVLLFTHSARIWEVVALAMVLGIGEGGFSPGLTALVPGLVPADDLADANALLQIAQAAASVAGPGLAGLLIAVSDAGTVVAVDAVSYGVSVLALAGLPLSQPAAPGRGLFTDLGRGWKEFTSRTWLWATTLHISLFNFVLWAPFLVLGPTLAQQRLGGARAWGLVLALYGIGSIVGGLALLGRIPSRALAWSMAASAGWAIPAAALAARVPLAWVAAAALLAGGGAAVCETLLTTVIQHEVPADVRGRISAFGGLGSFALGPLGLALAGPVSGVMGADRLLGLGVLWQLTAVAVVLALPSVRRHEAK</sequence>
<accession>A0ABP6MVR9</accession>
<feature type="transmembrane region" description="Helical" evidence="6">
    <location>
        <begin position="389"/>
        <end position="410"/>
    </location>
</feature>
<comment type="caution">
    <text evidence="8">The sequence shown here is derived from an EMBL/GenBank/DDBJ whole genome shotgun (WGS) entry which is preliminary data.</text>
</comment>